<dbReference type="InterPro" id="IPR012907">
    <property type="entry name" value="Peptidase_S11_C"/>
</dbReference>
<sequence length="376" mass="39612">MKKLLFALAAALLLTVPARALEVSAPSALLMEKETGTVLFSKNEHEKLEPASVTKVMTLLLTMEAIDGGTLHYDDTITASAHACSMGGSQIWLKENEQMTVGDMVKAVCVVSANDCAVALAEQIAGSEDAFVERMNARAAELGMNDTHFCNATGLPAAGHVTSAHDIALMSRELILHHPDIRQYTTIWMDTLRGGTSSLVNTNKLIRFYEGATGLKTGSTDSALYCLSGTAERDGMELIAVIMKAPTSAQRFEDAKALLSYGFSTYALAKAAPDAALPPVPVCLGTQSTVQPIASESSLLLEKAKAANLEKSVTLAEQVEAPIAKGDVLGTLTVSSGGETLAEVPLVAGEDVPRVTWGALALRYLRTAFLGSPAST</sequence>
<dbReference type="GO" id="GO:0006508">
    <property type="term" value="P:proteolysis"/>
    <property type="evidence" value="ECO:0007669"/>
    <property type="project" value="UniProtKB-KW"/>
</dbReference>
<comment type="function">
    <text evidence="1">Removes C-terminal D-alanyl residues from sugar-peptide cell wall precursors.</text>
</comment>
<keyword evidence="6" id="KW-0645">Protease</keyword>
<dbReference type="Pfam" id="PF07943">
    <property type="entry name" value="PBP5_C"/>
    <property type="match status" value="1"/>
</dbReference>
<evidence type="ECO:0000256" key="8">
    <source>
        <dbReference type="ARBA" id="ARBA00022801"/>
    </source>
</evidence>
<gene>
    <name evidence="14" type="primary">dacF_8</name>
    <name evidence="14" type="ORF">SDC9_73640</name>
</gene>
<dbReference type="Gene3D" id="2.60.410.10">
    <property type="entry name" value="D-Ala-D-Ala carboxypeptidase, C-terminal domain"/>
    <property type="match status" value="1"/>
</dbReference>
<comment type="catalytic activity">
    <reaction evidence="12">
        <text>Preferential cleavage: (Ac)2-L-Lys-D-Ala-|-D-Ala. Also transpeptidation of peptidyl-alanyl moieties that are N-acyl substituents of D-alanine.</text>
        <dbReference type="EC" id="3.4.16.4"/>
    </reaction>
</comment>
<comment type="pathway">
    <text evidence="2">Cell wall biogenesis; peptidoglycan biosynthesis.</text>
</comment>
<dbReference type="InterPro" id="IPR012338">
    <property type="entry name" value="Beta-lactam/transpept-like"/>
</dbReference>
<dbReference type="UniPathway" id="UPA00219"/>
<evidence type="ECO:0000259" key="13">
    <source>
        <dbReference type="SMART" id="SM00936"/>
    </source>
</evidence>
<evidence type="ECO:0000256" key="9">
    <source>
        <dbReference type="ARBA" id="ARBA00022960"/>
    </source>
</evidence>
<dbReference type="EMBL" id="VSSQ01004916">
    <property type="protein sequence ID" value="MPM27134.1"/>
    <property type="molecule type" value="Genomic_DNA"/>
</dbReference>
<dbReference type="InterPro" id="IPR018044">
    <property type="entry name" value="Peptidase_S11"/>
</dbReference>
<feature type="domain" description="Peptidase S11 D-Ala-D-Ala carboxypeptidase A C-terminal" evidence="13">
    <location>
        <begin position="263"/>
        <end position="354"/>
    </location>
</feature>
<dbReference type="EC" id="3.4.16.4" evidence="4"/>
<evidence type="ECO:0000256" key="5">
    <source>
        <dbReference type="ARBA" id="ARBA00022645"/>
    </source>
</evidence>
<dbReference type="SMART" id="SM00936">
    <property type="entry name" value="PBP5_C"/>
    <property type="match status" value="1"/>
</dbReference>
<keyword evidence="11" id="KW-0961">Cell wall biogenesis/degradation</keyword>
<dbReference type="InterPro" id="IPR037167">
    <property type="entry name" value="Peptidase_S11_C_sf"/>
</dbReference>
<reference evidence="14" key="1">
    <citation type="submission" date="2019-08" db="EMBL/GenBank/DDBJ databases">
        <authorList>
            <person name="Kucharzyk K."/>
            <person name="Murdoch R.W."/>
            <person name="Higgins S."/>
            <person name="Loffler F."/>
        </authorList>
    </citation>
    <scope>NUCLEOTIDE SEQUENCE</scope>
</reference>
<dbReference type="Gene3D" id="3.40.710.10">
    <property type="entry name" value="DD-peptidase/beta-lactamase superfamily"/>
    <property type="match status" value="1"/>
</dbReference>
<dbReference type="GO" id="GO:0009002">
    <property type="term" value="F:serine-type D-Ala-D-Ala carboxypeptidase activity"/>
    <property type="evidence" value="ECO:0007669"/>
    <property type="project" value="UniProtKB-EC"/>
</dbReference>
<keyword evidence="9" id="KW-0133">Cell shape</keyword>
<evidence type="ECO:0000256" key="7">
    <source>
        <dbReference type="ARBA" id="ARBA00022729"/>
    </source>
</evidence>
<dbReference type="PANTHER" id="PTHR21581">
    <property type="entry name" value="D-ALANYL-D-ALANINE CARBOXYPEPTIDASE"/>
    <property type="match status" value="1"/>
</dbReference>
<evidence type="ECO:0000256" key="3">
    <source>
        <dbReference type="ARBA" id="ARBA00007164"/>
    </source>
</evidence>
<dbReference type="AlphaFoldDB" id="A0A644YLZ6"/>
<evidence type="ECO:0000256" key="12">
    <source>
        <dbReference type="ARBA" id="ARBA00034000"/>
    </source>
</evidence>
<dbReference type="GO" id="GO:0009252">
    <property type="term" value="P:peptidoglycan biosynthetic process"/>
    <property type="evidence" value="ECO:0007669"/>
    <property type="project" value="UniProtKB-UniPathway"/>
</dbReference>
<keyword evidence="8 14" id="KW-0378">Hydrolase</keyword>
<keyword evidence="7" id="KW-0732">Signal</keyword>
<evidence type="ECO:0000256" key="2">
    <source>
        <dbReference type="ARBA" id="ARBA00004752"/>
    </source>
</evidence>
<organism evidence="14">
    <name type="scientific">bioreactor metagenome</name>
    <dbReference type="NCBI Taxonomy" id="1076179"/>
    <lineage>
        <taxon>unclassified sequences</taxon>
        <taxon>metagenomes</taxon>
        <taxon>ecological metagenomes</taxon>
    </lineage>
</organism>
<keyword evidence="10" id="KW-0573">Peptidoglycan synthesis</keyword>
<comment type="similarity">
    <text evidence="3">Belongs to the peptidase S11 family.</text>
</comment>
<dbReference type="GO" id="GO:0071555">
    <property type="term" value="P:cell wall organization"/>
    <property type="evidence" value="ECO:0007669"/>
    <property type="project" value="UniProtKB-KW"/>
</dbReference>
<evidence type="ECO:0000256" key="1">
    <source>
        <dbReference type="ARBA" id="ARBA00003217"/>
    </source>
</evidence>
<comment type="caution">
    <text evidence="14">The sequence shown here is derived from an EMBL/GenBank/DDBJ whole genome shotgun (WGS) entry which is preliminary data.</text>
</comment>
<dbReference type="Pfam" id="PF00768">
    <property type="entry name" value="Peptidase_S11"/>
    <property type="match status" value="1"/>
</dbReference>
<name>A0A644YLZ6_9ZZZZ</name>
<dbReference type="PRINTS" id="PR00725">
    <property type="entry name" value="DADACBPTASE1"/>
</dbReference>
<dbReference type="GO" id="GO:0008360">
    <property type="term" value="P:regulation of cell shape"/>
    <property type="evidence" value="ECO:0007669"/>
    <property type="project" value="UniProtKB-KW"/>
</dbReference>
<keyword evidence="5 14" id="KW-0121">Carboxypeptidase</keyword>
<protein>
    <recommendedName>
        <fullName evidence="4">serine-type D-Ala-D-Ala carboxypeptidase</fullName>
        <ecNumber evidence="4">3.4.16.4</ecNumber>
    </recommendedName>
</protein>
<proteinExistence type="inferred from homology"/>
<dbReference type="InterPro" id="IPR015956">
    <property type="entry name" value="Peniciliin-bd_prot_C_sf"/>
</dbReference>
<dbReference type="InterPro" id="IPR001967">
    <property type="entry name" value="Peptidase_S11_N"/>
</dbReference>
<dbReference type="PANTHER" id="PTHR21581:SF6">
    <property type="entry name" value="TRAFFICKING PROTEIN PARTICLE COMPLEX SUBUNIT 12"/>
    <property type="match status" value="1"/>
</dbReference>
<evidence type="ECO:0000313" key="14">
    <source>
        <dbReference type="EMBL" id="MPM27134.1"/>
    </source>
</evidence>
<accession>A0A644YLZ6</accession>
<evidence type="ECO:0000256" key="6">
    <source>
        <dbReference type="ARBA" id="ARBA00022670"/>
    </source>
</evidence>
<evidence type="ECO:0000256" key="4">
    <source>
        <dbReference type="ARBA" id="ARBA00012448"/>
    </source>
</evidence>
<evidence type="ECO:0000256" key="10">
    <source>
        <dbReference type="ARBA" id="ARBA00022984"/>
    </source>
</evidence>
<evidence type="ECO:0000256" key="11">
    <source>
        <dbReference type="ARBA" id="ARBA00023316"/>
    </source>
</evidence>
<dbReference type="SUPFAM" id="SSF56601">
    <property type="entry name" value="beta-lactamase/transpeptidase-like"/>
    <property type="match status" value="1"/>
</dbReference>
<dbReference type="SUPFAM" id="SSF69189">
    <property type="entry name" value="Penicillin-binding protein associated domain"/>
    <property type="match status" value="1"/>
</dbReference>